<dbReference type="PROSITE" id="PS51186">
    <property type="entry name" value="GNAT"/>
    <property type="match status" value="1"/>
</dbReference>
<accession>A0ABU3Q781</accession>
<feature type="domain" description="N-acetyltransferase" evidence="1">
    <location>
        <begin position="13"/>
        <end position="166"/>
    </location>
</feature>
<dbReference type="Proteomes" id="UP001259572">
    <property type="component" value="Unassembled WGS sequence"/>
</dbReference>
<dbReference type="PANTHER" id="PTHR43610">
    <property type="entry name" value="BLL6696 PROTEIN"/>
    <property type="match status" value="1"/>
</dbReference>
<dbReference type="InterPro" id="IPR016181">
    <property type="entry name" value="Acyl_CoA_acyltransferase"/>
</dbReference>
<dbReference type="RefSeq" id="WP_315726008.1">
    <property type="nucleotide sequence ID" value="NZ_JAVUPU010000004.1"/>
</dbReference>
<protein>
    <submittedName>
        <fullName evidence="2">GNAT family protein</fullName>
        <ecNumber evidence="2">2.-.-.-</ecNumber>
    </submittedName>
</protein>
<sequence length="191" mass="21698">MILEPRVLEGTYVRLEPAAEAHRQDMGDALNCDLETWQIQMASGMGAHFPAYWDAMLATEGRIPFAVRDRANRRLAGTSSFLFVDPRNRTLEIGSTWFRPEYRGTRINPESKLLMLAEAFGAGALRVQFGIDSRNARSQAACRKLGAREEGVLRRHRITWTGHKRDTILFSIIDKEWPEVKARLEERLAGA</sequence>
<evidence type="ECO:0000259" key="1">
    <source>
        <dbReference type="PROSITE" id="PS51186"/>
    </source>
</evidence>
<dbReference type="Gene3D" id="3.40.630.30">
    <property type="match status" value="1"/>
</dbReference>
<dbReference type="EMBL" id="JAVUPU010000004">
    <property type="protein sequence ID" value="MDT9599258.1"/>
    <property type="molecule type" value="Genomic_DNA"/>
</dbReference>
<dbReference type="PANTHER" id="PTHR43610:SF1">
    <property type="entry name" value="N-ACETYLTRANSFERASE DOMAIN-CONTAINING PROTEIN"/>
    <property type="match status" value="1"/>
</dbReference>
<dbReference type="Pfam" id="PF13302">
    <property type="entry name" value="Acetyltransf_3"/>
    <property type="match status" value="1"/>
</dbReference>
<dbReference type="SUPFAM" id="SSF55729">
    <property type="entry name" value="Acyl-CoA N-acyltransferases (Nat)"/>
    <property type="match status" value="1"/>
</dbReference>
<keyword evidence="2" id="KW-0808">Transferase</keyword>
<gene>
    <name evidence="2" type="ORF">RQX22_09875</name>
</gene>
<dbReference type="GO" id="GO:0016740">
    <property type="term" value="F:transferase activity"/>
    <property type="evidence" value="ECO:0007669"/>
    <property type="project" value="UniProtKB-KW"/>
</dbReference>
<evidence type="ECO:0000313" key="2">
    <source>
        <dbReference type="EMBL" id="MDT9599258.1"/>
    </source>
</evidence>
<dbReference type="InterPro" id="IPR000182">
    <property type="entry name" value="GNAT_dom"/>
</dbReference>
<comment type="caution">
    <text evidence="2">The sequence shown here is derived from an EMBL/GenBank/DDBJ whole genome shotgun (WGS) entry which is preliminary data.</text>
</comment>
<reference evidence="2 3" key="1">
    <citation type="submission" date="2023-05" db="EMBL/GenBank/DDBJ databases">
        <authorList>
            <person name="Guo Y."/>
        </authorList>
    </citation>
    <scope>NUCLEOTIDE SEQUENCE [LARGE SCALE GENOMIC DNA]</scope>
    <source>
        <strain evidence="2 3">GR2756</strain>
    </source>
</reference>
<organism evidence="2 3">
    <name type="scientific">Sphingosinicella rhizophila</name>
    <dbReference type="NCBI Taxonomy" id="3050082"/>
    <lineage>
        <taxon>Bacteria</taxon>
        <taxon>Pseudomonadati</taxon>
        <taxon>Pseudomonadota</taxon>
        <taxon>Alphaproteobacteria</taxon>
        <taxon>Sphingomonadales</taxon>
        <taxon>Sphingosinicellaceae</taxon>
        <taxon>Sphingosinicella</taxon>
    </lineage>
</organism>
<evidence type="ECO:0000313" key="3">
    <source>
        <dbReference type="Proteomes" id="UP001259572"/>
    </source>
</evidence>
<name>A0ABU3Q781_9SPHN</name>
<keyword evidence="3" id="KW-1185">Reference proteome</keyword>
<dbReference type="EC" id="2.-.-.-" evidence="2"/>
<proteinExistence type="predicted"/>